<dbReference type="KEGG" id="dsf:UWK_02352"/>
<dbReference type="InterPro" id="IPR050327">
    <property type="entry name" value="Proton-linked_MCT"/>
</dbReference>
<sequence>METHCTVASAGKGKRFQVLIGAILVQLILGTVYGYSIFWEPLTSNIFPPIITEAQQTFQINDGTFVEDTIVVADTTAVKIELAKQQGILKYAFSICILSFAAVMVIAGRVQDIQGPRVPAIIGGLLMGSGFIYAGLMTNAIVFYLAHAFFAGIVTLLILMLFHTFFGHAHEESVIVRYAPMGIMTTCIVASVMLGNQYVGKVAEMDRLLLLWGTIGFMAGAGIGFAYVCPIAALMKWFPDHKGLVSGIAVAGFGLGAYLFSQKWGALGYIGKQGIFPFFIIHGIICIVGVTAGALLLSNPPSTHPAAKKTALADSKWQQTLKDPAFYLLWLMFFSGAMAGLMVIGIIKVFAGEQLVSAAMETGAALNASEISALMLKGSLAVGLLAIFNAVGRIVWGFISDRIGRTAAFVAMFLLQAGIMFFLAGMKTEASLSIGAALVGFNFGGNFALFPSATADFFGAKNLGANYGWVFTSYGIAGVVGIAAGNFAKVMTGSYAAAFTLAAILCLLSAGLAIVLQVLQKKKAAIEG</sequence>
<feature type="transmembrane region" description="Helical" evidence="4">
    <location>
        <begin position="243"/>
        <end position="260"/>
    </location>
</feature>
<feature type="transmembrane region" description="Helical" evidence="4">
    <location>
        <begin position="88"/>
        <end position="106"/>
    </location>
</feature>
<name>M1PB71_DESSD</name>
<dbReference type="EMBL" id="CP003985">
    <property type="protein sequence ID" value="AGF78892.1"/>
    <property type="molecule type" value="Genomic_DNA"/>
</dbReference>
<organism evidence="6 7">
    <name type="scientific">Desulfocapsa sulfexigens (strain DSM 10523 / SB164P1)</name>
    <dbReference type="NCBI Taxonomy" id="1167006"/>
    <lineage>
        <taxon>Bacteria</taxon>
        <taxon>Pseudomonadati</taxon>
        <taxon>Thermodesulfobacteriota</taxon>
        <taxon>Desulfobulbia</taxon>
        <taxon>Desulfobulbales</taxon>
        <taxon>Desulfocapsaceae</taxon>
        <taxon>Desulfocapsa</taxon>
    </lineage>
</organism>
<accession>M1PB71</accession>
<evidence type="ECO:0000256" key="3">
    <source>
        <dbReference type="ARBA" id="ARBA00023136"/>
    </source>
</evidence>
<keyword evidence="3 4" id="KW-0472">Membrane</keyword>
<dbReference type="Pfam" id="PF07690">
    <property type="entry name" value="MFS_1"/>
    <property type="match status" value="2"/>
</dbReference>
<dbReference type="GO" id="GO:0022857">
    <property type="term" value="F:transmembrane transporter activity"/>
    <property type="evidence" value="ECO:0007669"/>
    <property type="project" value="InterPro"/>
</dbReference>
<keyword evidence="2 4" id="KW-1133">Transmembrane helix</keyword>
<feature type="transmembrane region" description="Helical" evidence="4">
    <location>
        <begin position="18"/>
        <end position="38"/>
    </location>
</feature>
<evidence type="ECO:0000256" key="2">
    <source>
        <dbReference type="ARBA" id="ARBA00022989"/>
    </source>
</evidence>
<feature type="transmembrane region" description="Helical" evidence="4">
    <location>
        <begin position="325"/>
        <end position="351"/>
    </location>
</feature>
<feature type="transmembrane region" description="Helical" evidence="4">
    <location>
        <begin position="494"/>
        <end position="519"/>
    </location>
</feature>
<dbReference type="OrthoDB" id="9793415at2"/>
<feature type="transmembrane region" description="Helical" evidence="4">
    <location>
        <begin position="142"/>
        <end position="166"/>
    </location>
</feature>
<evidence type="ECO:0000256" key="4">
    <source>
        <dbReference type="SAM" id="Phobius"/>
    </source>
</evidence>
<keyword evidence="7" id="KW-1185">Reference proteome</keyword>
<dbReference type="RefSeq" id="WP_015404580.1">
    <property type="nucleotide sequence ID" value="NC_020304.1"/>
</dbReference>
<dbReference type="SUPFAM" id="SSF103473">
    <property type="entry name" value="MFS general substrate transporter"/>
    <property type="match status" value="1"/>
</dbReference>
<dbReference type="Proteomes" id="UP000011721">
    <property type="component" value="Chromosome"/>
</dbReference>
<reference evidence="7" key="1">
    <citation type="journal article" date="2013" name="Stand. Genomic Sci.">
        <title>Complete genome sequence of Desulfocapsa sulfexigens, a marine deltaproteobacterium specialized in disproportionating inorganic sulfur compounds.</title>
        <authorList>
            <person name="Finster K.W."/>
            <person name="Kjeldsen K.U."/>
            <person name="Kube M."/>
            <person name="Reinhardt R."/>
            <person name="Mussmann M."/>
            <person name="Amann R."/>
            <person name="Schreiber L."/>
        </authorList>
    </citation>
    <scope>NUCLEOTIDE SEQUENCE [LARGE SCALE GENOMIC DNA]</scope>
    <source>
        <strain evidence="7">DSM 10523 / SB164P1</strain>
    </source>
</reference>
<evidence type="ECO:0000313" key="7">
    <source>
        <dbReference type="Proteomes" id="UP000011721"/>
    </source>
</evidence>
<dbReference type="PROSITE" id="PS50850">
    <property type="entry name" value="MFS"/>
    <property type="match status" value="1"/>
</dbReference>
<feature type="transmembrane region" description="Helical" evidence="4">
    <location>
        <begin position="275"/>
        <end position="297"/>
    </location>
</feature>
<feature type="transmembrane region" description="Helical" evidence="4">
    <location>
        <begin position="118"/>
        <end position="136"/>
    </location>
</feature>
<feature type="transmembrane region" description="Helical" evidence="4">
    <location>
        <begin position="407"/>
        <end position="426"/>
    </location>
</feature>
<evidence type="ECO:0000313" key="6">
    <source>
        <dbReference type="EMBL" id="AGF78892.1"/>
    </source>
</evidence>
<feature type="transmembrane region" description="Helical" evidence="4">
    <location>
        <begin position="467"/>
        <end position="488"/>
    </location>
</feature>
<dbReference type="InterPro" id="IPR011701">
    <property type="entry name" value="MFS"/>
</dbReference>
<dbReference type="InterPro" id="IPR020846">
    <property type="entry name" value="MFS_dom"/>
</dbReference>
<dbReference type="HOGENOM" id="CLU_001265_59_7_7"/>
<feature type="transmembrane region" description="Helical" evidence="4">
    <location>
        <begin position="371"/>
        <end position="395"/>
    </location>
</feature>
<dbReference type="PANTHER" id="PTHR11360">
    <property type="entry name" value="MONOCARBOXYLATE TRANSPORTER"/>
    <property type="match status" value="1"/>
</dbReference>
<feature type="domain" description="Major facilitator superfamily (MFS) profile" evidence="5">
    <location>
        <begin position="328"/>
        <end position="528"/>
    </location>
</feature>
<dbReference type="InterPro" id="IPR036259">
    <property type="entry name" value="MFS_trans_sf"/>
</dbReference>
<dbReference type="CDD" id="cd17353">
    <property type="entry name" value="MFS_OFA_like"/>
    <property type="match status" value="1"/>
</dbReference>
<proteinExistence type="predicted"/>
<dbReference type="PANTHER" id="PTHR11360:SF304">
    <property type="entry name" value="MFS DOMAIN-CONTAINING PROTEIN"/>
    <property type="match status" value="1"/>
</dbReference>
<dbReference type="eggNOG" id="COG2223">
    <property type="taxonomic scope" value="Bacteria"/>
</dbReference>
<gene>
    <name evidence="6" type="ordered locus">UWK_02352</name>
</gene>
<feature type="transmembrane region" description="Helical" evidence="4">
    <location>
        <begin position="432"/>
        <end position="455"/>
    </location>
</feature>
<protein>
    <submittedName>
        <fullName evidence="6">Nitrate/nitrite transporter</fullName>
    </submittedName>
</protein>
<feature type="transmembrane region" description="Helical" evidence="4">
    <location>
        <begin position="210"/>
        <end position="231"/>
    </location>
</feature>
<dbReference type="Gene3D" id="1.20.1250.20">
    <property type="entry name" value="MFS general substrate transporter like domains"/>
    <property type="match status" value="1"/>
</dbReference>
<keyword evidence="1 4" id="KW-0812">Transmembrane</keyword>
<dbReference type="AlphaFoldDB" id="M1PB71"/>
<evidence type="ECO:0000259" key="5">
    <source>
        <dbReference type="PROSITE" id="PS50850"/>
    </source>
</evidence>
<feature type="transmembrane region" description="Helical" evidence="4">
    <location>
        <begin position="178"/>
        <end position="198"/>
    </location>
</feature>
<evidence type="ECO:0000256" key="1">
    <source>
        <dbReference type="ARBA" id="ARBA00022692"/>
    </source>
</evidence>